<evidence type="ECO:0000256" key="1">
    <source>
        <dbReference type="SAM" id="Phobius"/>
    </source>
</evidence>
<feature type="transmembrane region" description="Helical" evidence="1">
    <location>
        <begin position="159"/>
        <end position="188"/>
    </location>
</feature>
<dbReference type="AlphaFoldDB" id="A0A0F9TZX5"/>
<keyword evidence="1" id="KW-0812">Transmembrane</keyword>
<dbReference type="InterPro" id="IPR042094">
    <property type="entry name" value="T2SS_GspF_sf"/>
</dbReference>
<comment type="caution">
    <text evidence="2">The sequence shown here is derived from an EMBL/GenBank/DDBJ whole genome shotgun (WGS) entry which is preliminary data.</text>
</comment>
<keyword evidence="1" id="KW-1133">Transmembrane helix</keyword>
<feature type="transmembrane region" description="Helical" evidence="1">
    <location>
        <begin position="334"/>
        <end position="354"/>
    </location>
</feature>
<keyword evidence="1" id="KW-0472">Membrane</keyword>
<dbReference type="Gene3D" id="1.20.81.30">
    <property type="entry name" value="Type II secretion system (T2SS), domain F"/>
    <property type="match status" value="1"/>
</dbReference>
<accession>A0A0F9TZX5</accession>
<feature type="transmembrane region" description="Helical" evidence="1">
    <location>
        <begin position="113"/>
        <end position="139"/>
    </location>
</feature>
<reference evidence="2" key="1">
    <citation type="journal article" date="2015" name="Nature">
        <title>Complex archaea that bridge the gap between prokaryotes and eukaryotes.</title>
        <authorList>
            <person name="Spang A."/>
            <person name="Saw J.H."/>
            <person name="Jorgensen S.L."/>
            <person name="Zaremba-Niedzwiedzka K."/>
            <person name="Martijn J."/>
            <person name="Lind A.E."/>
            <person name="van Eijk R."/>
            <person name="Schleper C."/>
            <person name="Guy L."/>
            <person name="Ettema T.J."/>
        </authorList>
    </citation>
    <scope>NUCLEOTIDE SEQUENCE</scope>
</reference>
<proteinExistence type="predicted"/>
<name>A0A0F9TZX5_9ZZZZ</name>
<protein>
    <recommendedName>
        <fullName evidence="3">Type II secretion system protein GspF domain-containing protein</fullName>
    </recommendedName>
</protein>
<organism evidence="2">
    <name type="scientific">marine sediment metagenome</name>
    <dbReference type="NCBI Taxonomy" id="412755"/>
    <lineage>
        <taxon>unclassified sequences</taxon>
        <taxon>metagenomes</taxon>
        <taxon>ecological metagenomes</taxon>
    </lineage>
</organism>
<evidence type="ECO:0000313" key="2">
    <source>
        <dbReference type="EMBL" id="KKN80587.1"/>
    </source>
</evidence>
<sequence>MNKSSSKITKASELRDVAFILRNLLNAGSLSASEVLKNTGDLLPKYRTRLHQGAIAINTKGVQFSEAVSSLFDESTLSVVRAGEESGTLGKVFEQIWIAAKTQCEIQKILNKLVLPVVLTFFGVIVSLVFFIGLIPMIYESLSNGAPASYEPSIMIQMAIATNAFFISNIESVSIVSLIILIGSAFMITRPSVQSYMVDLVISSIIKVRFIGSSYANLKFGVLAQYIQTVSAAGLDANRRIDLVIDILPPPLRAGMLAFRKDFPIKGIAYAARSEGKPESDPRHSDVLWPPYLRLAFAQADDGDWETPMREFGAVMLEDGKEIIQRRIGTLQTLALAIVGILIVAPLGLLYTTMGEMLALRMSGL</sequence>
<evidence type="ECO:0008006" key="3">
    <source>
        <dbReference type="Google" id="ProtNLM"/>
    </source>
</evidence>
<gene>
    <name evidence="2" type="ORF">LCGC14_0328060</name>
</gene>
<dbReference type="EMBL" id="LAZR01000228">
    <property type="protein sequence ID" value="KKN80587.1"/>
    <property type="molecule type" value="Genomic_DNA"/>
</dbReference>